<reference evidence="1" key="2">
    <citation type="journal article" date="2015" name="Fish Shellfish Immunol.">
        <title>Early steps in the European eel (Anguilla anguilla)-Vibrio vulnificus interaction in the gills: Role of the RtxA13 toxin.</title>
        <authorList>
            <person name="Callol A."/>
            <person name="Pajuelo D."/>
            <person name="Ebbesson L."/>
            <person name="Teles M."/>
            <person name="MacKenzie S."/>
            <person name="Amaro C."/>
        </authorList>
    </citation>
    <scope>NUCLEOTIDE SEQUENCE</scope>
</reference>
<dbReference type="AlphaFoldDB" id="A0A0E9TM28"/>
<accession>A0A0E9TM28</accession>
<sequence>MNTNYPPLWRLCVARMCQCYTPPTQSRNSCIYKTR</sequence>
<reference evidence="1" key="1">
    <citation type="submission" date="2014-11" db="EMBL/GenBank/DDBJ databases">
        <authorList>
            <person name="Amaro Gonzalez C."/>
        </authorList>
    </citation>
    <scope>NUCLEOTIDE SEQUENCE</scope>
</reference>
<dbReference type="EMBL" id="GBXM01054667">
    <property type="protein sequence ID" value="JAH53910.1"/>
    <property type="molecule type" value="Transcribed_RNA"/>
</dbReference>
<name>A0A0E9TM28_ANGAN</name>
<protein>
    <submittedName>
        <fullName evidence="1">Uncharacterized protein</fullName>
    </submittedName>
</protein>
<evidence type="ECO:0000313" key="1">
    <source>
        <dbReference type="EMBL" id="JAH53910.1"/>
    </source>
</evidence>
<proteinExistence type="predicted"/>
<organism evidence="1">
    <name type="scientific">Anguilla anguilla</name>
    <name type="common">European freshwater eel</name>
    <name type="synonym">Muraena anguilla</name>
    <dbReference type="NCBI Taxonomy" id="7936"/>
    <lineage>
        <taxon>Eukaryota</taxon>
        <taxon>Metazoa</taxon>
        <taxon>Chordata</taxon>
        <taxon>Craniata</taxon>
        <taxon>Vertebrata</taxon>
        <taxon>Euteleostomi</taxon>
        <taxon>Actinopterygii</taxon>
        <taxon>Neopterygii</taxon>
        <taxon>Teleostei</taxon>
        <taxon>Anguilliformes</taxon>
        <taxon>Anguillidae</taxon>
        <taxon>Anguilla</taxon>
    </lineage>
</organism>